<proteinExistence type="predicted"/>
<dbReference type="OrthoDB" id="1932454at2759"/>
<accession>A0A8B7D2L4</accession>
<name>A0A8B7D2L4_PHODC</name>
<dbReference type="KEGG" id="pda:103722806"/>
<dbReference type="Proteomes" id="UP000228380">
    <property type="component" value="Unplaced"/>
</dbReference>
<keyword evidence="2" id="KW-0472">Membrane</keyword>
<reference evidence="4" key="1">
    <citation type="submission" date="2025-08" db="UniProtKB">
        <authorList>
            <consortium name="RefSeq"/>
        </authorList>
    </citation>
    <scope>IDENTIFICATION</scope>
    <source>
        <tissue evidence="4">Young leaves</tissue>
    </source>
</reference>
<feature type="compositionally biased region" description="Basic and acidic residues" evidence="1">
    <location>
        <begin position="12"/>
        <end position="23"/>
    </location>
</feature>
<dbReference type="GeneID" id="103722806"/>
<evidence type="ECO:0000256" key="2">
    <source>
        <dbReference type="SAM" id="Phobius"/>
    </source>
</evidence>
<evidence type="ECO:0000256" key="1">
    <source>
        <dbReference type="SAM" id="MobiDB-lite"/>
    </source>
</evidence>
<feature type="transmembrane region" description="Helical" evidence="2">
    <location>
        <begin position="200"/>
        <end position="222"/>
    </location>
</feature>
<dbReference type="AlphaFoldDB" id="A0A8B7D2L4"/>
<sequence>MAENGTSYPPAAEKKVEEKRFWADGEETDLPPPPTTTSSGSSGVEAETTELKKIEELTISAEEEINRLDESVGSEIKAFLEVTCMSSGKVRRFAAGTEAGFALHLINGKLGIGLPAALYIEAVKEGEEPVSFGPNAVLVNYGKGWKLQTFTNKGYEEATQMQQRSKSFPEKMNVLLQKPSDLQSMKKTDSDTTPAINFQYIGRTLVAFAFIFLLGGTLTLLLENLPRLISFIT</sequence>
<dbReference type="PANTHER" id="PTHR36396:SF1">
    <property type="entry name" value="MALTASE-GLUCOAMYLASE, INTESTINAL PROTEIN"/>
    <property type="match status" value="1"/>
</dbReference>
<gene>
    <name evidence="4" type="primary">LOC103722806</name>
</gene>
<organism evidence="3 4">
    <name type="scientific">Phoenix dactylifera</name>
    <name type="common">Date palm</name>
    <dbReference type="NCBI Taxonomy" id="42345"/>
    <lineage>
        <taxon>Eukaryota</taxon>
        <taxon>Viridiplantae</taxon>
        <taxon>Streptophyta</taxon>
        <taxon>Embryophyta</taxon>
        <taxon>Tracheophyta</taxon>
        <taxon>Spermatophyta</taxon>
        <taxon>Magnoliopsida</taxon>
        <taxon>Liliopsida</taxon>
        <taxon>Arecaceae</taxon>
        <taxon>Coryphoideae</taxon>
        <taxon>Phoeniceae</taxon>
        <taxon>Phoenix</taxon>
    </lineage>
</organism>
<protein>
    <submittedName>
        <fullName evidence="4">Uncharacterized protein LOC103722806 isoform X1</fullName>
    </submittedName>
</protein>
<keyword evidence="2" id="KW-1133">Transmembrane helix</keyword>
<evidence type="ECO:0000313" key="3">
    <source>
        <dbReference type="Proteomes" id="UP000228380"/>
    </source>
</evidence>
<dbReference type="PANTHER" id="PTHR36396">
    <property type="entry name" value="MALTASE-GLUCOAMYLASE, INTESTINAL PROTEIN"/>
    <property type="match status" value="1"/>
</dbReference>
<evidence type="ECO:0000313" key="4">
    <source>
        <dbReference type="RefSeq" id="XP_008811719.2"/>
    </source>
</evidence>
<dbReference type="RefSeq" id="XP_008811719.2">
    <property type="nucleotide sequence ID" value="XM_008813497.4"/>
</dbReference>
<feature type="region of interest" description="Disordered" evidence="1">
    <location>
        <begin position="1"/>
        <end position="48"/>
    </location>
</feature>
<feature type="compositionally biased region" description="Low complexity" evidence="1">
    <location>
        <begin position="36"/>
        <end position="46"/>
    </location>
</feature>
<keyword evidence="3" id="KW-1185">Reference proteome</keyword>
<keyword evidence="2" id="KW-0812">Transmembrane</keyword>